<dbReference type="OrthoDB" id="2352272at2"/>
<dbReference type="InterPro" id="IPR000620">
    <property type="entry name" value="EamA_dom"/>
</dbReference>
<dbReference type="Proteomes" id="UP000236327">
    <property type="component" value="Unassembled WGS sequence"/>
</dbReference>
<dbReference type="InterPro" id="IPR037185">
    <property type="entry name" value="EmrE-like"/>
</dbReference>
<dbReference type="SUPFAM" id="SSF103481">
    <property type="entry name" value="Multidrug resistance efflux transporter EmrE"/>
    <property type="match status" value="2"/>
</dbReference>
<dbReference type="PANTHER" id="PTHR32322">
    <property type="entry name" value="INNER MEMBRANE TRANSPORTER"/>
    <property type="match status" value="1"/>
</dbReference>
<feature type="transmembrane region" description="Helical" evidence="6">
    <location>
        <begin position="257"/>
        <end position="275"/>
    </location>
</feature>
<feature type="transmembrane region" description="Helical" evidence="6">
    <location>
        <begin position="281"/>
        <end position="301"/>
    </location>
</feature>
<evidence type="ECO:0000256" key="3">
    <source>
        <dbReference type="ARBA" id="ARBA00022692"/>
    </source>
</evidence>
<feature type="transmembrane region" description="Helical" evidence="6">
    <location>
        <begin position="76"/>
        <end position="95"/>
    </location>
</feature>
<feature type="transmembrane region" description="Helical" evidence="6">
    <location>
        <begin position="224"/>
        <end position="245"/>
    </location>
</feature>
<dbReference type="GO" id="GO:0016020">
    <property type="term" value="C:membrane"/>
    <property type="evidence" value="ECO:0007669"/>
    <property type="project" value="UniProtKB-SubCell"/>
</dbReference>
<evidence type="ECO:0000256" key="1">
    <source>
        <dbReference type="ARBA" id="ARBA00004141"/>
    </source>
</evidence>
<feature type="transmembrane region" description="Helical" evidence="6">
    <location>
        <begin position="46"/>
        <end position="64"/>
    </location>
</feature>
<keyword evidence="9" id="KW-1185">Reference proteome</keyword>
<keyword evidence="4 6" id="KW-1133">Transmembrane helix</keyword>
<evidence type="ECO:0000313" key="8">
    <source>
        <dbReference type="EMBL" id="PNU04081.1"/>
    </source>
</evidence>
<gene>
    <name evidence="8" type="ORF">A8V01_05625</name>
</gene>
<feature type="transmembrane region" description="Helical" evidence="6">
    <location>
        <begin position="132"/>
        <end position="149"/>
    </location>
</feature>
<evidence type="ECO:0000256" key="2">
    <source>
        <dbReference type="ARBA" id="ARBA00007362"/>
    </source>
</evidence>
<organism evidence="8 9">
    <name type="scientific">Novosphingobium guangzhouense</name>
    <dbReference type="NCBI Taxonomy" id="1850347"/>
    <lineage>
        <taxon>Bacteria</taxon>
        <taxon>Pseudomonadati</taxon>
        <taxon>Pseudomonadota</taxon>
        <taxon>Alphaproteobacteria</taxon>
        <taxon>Sphingomonadales</taxon>
        <taxon>Sphingomonadaceae</taxon>
        <taxon>Novosphingobium</taxon>
    </lineage>
</organism>
<evidence type="ECO:0000256" key="6">
    <source>
        <dbReference type="SAM" id="Phobius"/>
    </source>
</evidence>
<comment type="similarity">
    <text evidence="2">Belongs to the EamA transporter family.</text>
</comment>
<evidence type="ECO:0000256" key="5">
    <source>
        <dbReference type="ARBA" id="ARBA00023136"/>
    </source>
</evidence>
<reference evidence="8 9" key="1">
    <citation type="submission" date="2016-05" db="EMBL/GenBank/DDBJ databases">
        <title>Complete genome sequence of Novosphingobium guangzhouense SA925(T).</title>
        <authorList>
            <person name="Sha S."/>
        </authorList>
    </citation>
    <scope>NUCLEOTIDE SEQUENCE [LARGE SCALE GENOMIC DNA]</scope>
    <source>
        <strain evidence="8 9">SA925</strain>
    </source>
</reference>
<feature type="transmembrane region" description="Helical" evidence="6">
    <location>
        <begin position="161"/>
        <end position="181"/>
    </location>
</feature>
<feature type="transmembrane region" description="Helical" evidence="6">
    <location>
        <begin position="193"/>
        <end position="212"/>
    </location>
</feature>
<feature type="domain" description="EamA" evidence="7">
    <location>
        <begin position="163"/>
        <end position="299"/>
    </location>
</feature>
<name>A0A2K2FZ60_9SPHN</name>
<feature type="transmembrane region" description="Helical" evidence="6">
    <location>
        <begin position="16"/>
        <end position="34"/>
    </location>
</feature>
<evidence type="ECO:0000256" key="4">
    <source>
        <dbReference type="ARBA" id="ARBA00022989"/>
    </source>
</evidence>
<accession>A0A2K2FZ60</accession>
<proteinExistence type="inferred from homology"/>
<dbReference type="AlphaFoldDB" id="A0A2K2FZ60"/>
<protein>
    <submittedName>
        <fullName evidence="8">Multidrug transporter</fullName>
    </submittedName>
</protein>
<keyword evidence="3 6" id="KW-0812">Transmembrane</keyword>
<dbReference type="InterPro" id="IPR050638">
    <property type="entry name" value="AA-Vitamin_Transporters"/>
</dbReference>
<keyword evidence="5 6" id="KW-0472">Membrane</keyword>
<dbReference type="RefSeq" id="WP_103096678.1">
    <property type="nucleotide sequence ID" value="NZ_LYMM01000040.1"/>
</dbReference>
<evidence type="ECO:0000313" key="9">
    <source>
        <dbReference type="Proteomes" id="UP000236327"/>
    </source>
</evidence>
<comment type="subcellular location">
    <subcellularLocation>
        <location evidence="1">Membrane</location>
        <topology evidence="1">Multi-pass membrane protein</topology>
    </subcellularLocation>
</comment>
<comment type="caution">
    <text evidence="8">The sequence shown here is derived from an EMBL/GenBank/DDBJ whole genome shotgun (WGS) entry which is preliminary data.</text>
</comment>
<feature type="domain" description="EamA" evidence="7">
    <location>
        <begin position="16"/>
        <end position="148"/>
    </location>
</feature>
<dbReference type="EMBL" id="LYMM01000040">
    <property type="protein sequence ID" value="PNU04081.1"/>
    <property type="molecule type" value="Genomic_DNA"/>
</dbReference>
<feature type="transmembrane region" description="Helical" evidence="6">
    <location>
        <begin position="101"/>
        <end position="125"/>
    </location>
</feature>
<sequence length="305" mass="32124">MTAATATQEPASRGKVIFAFLVVTAIWGSTWLVIKDQVGAVPPTWSITYRFALAGVGMLVLALLRRDSLRLSRQGMGLALLVGLSQFVCNFQFVYQAEIHLTSGLVAVCYALLMLPNAVLARVFLGQKVTPGFVAGSLVAIVGIALLMVHEYRSAPPEGRVALGVLMTCAGILSASTANILQGTKLGRSQPMVPMLAWAMLLGAAIDAGWSLATVGAPVMETRWEYLAGIAYLAIAGSVVTFPLYFMLIRELGPGRAAYNGVAVPVVAMALSTLFEGYRWTGLAIGGAVLALAGLVIALVARKRG</sequence>
<dbReference type="Pfam" id="PF00892">
    <property type="entry name" value="EamA"/>
    <property type="match status" value="2"/>
</dbReference>
<evidence type="ECO:0000259" key="7">
    <source>
        <dbReference type="Pfam" id="PF00892"/>
    </source>
</evidence>
<dbReference type="PANTHER" id="PTHR32322:SF2">
    <property type="entry name" value="EAMA DOMAIN-CONTAINING PROTEIN"/>
    <property type="match status" value="1"/>
</dbReference>